<comment type="function">
    <text evidence="2 12">NAD-binding protein involved in the addition of a carboxymethylaminomethyl (cmnm) group at the wobble position (U34) of certain tRNAs, forming tRNA-cmnm(5)s(2)U34.</text>
</comment>
<keyword evidence="15" id="KW-1185">Reference proteome</keyword>
<keyword evidence="5 12" id="KW-0963">Cytoplasm</keyword>
<evidence type="ECO:0000256" key="1">
    <source>
        <dbReference type="ARBA" id="ARBA00001974"/>
    </source>
</evidence>
<evidence type="ECO:0000259" key="13">
    <source>
        <dbReference type="SMART" id="SM01228"/>
    </source>
</evidence>
<dbReference type="Pfam" id="PF01134">
    <property type="entry name" value="GIDA"/>
    <property type="match status" value="1"/>
</dbReference>
<dbReference type="InterPro" id="IPR047001">
    <property type="entry name" value="MnmG_C_subdom"/>
</dbReference>
<evidence type="ECO:0000256" key="12">
    <source>
        <dbReference type="HAMAP-Rule" id="MF_00129"/>
    </source>
</evidence>
<dbReference type="PRINTS" id="PR00411">
    <property type="entry name" value="PNDRDTASEI"/>
</dbReference>
<dbReference type="GO" id="GO:0030488">
    <property type="term" value="P:tRNA methylation"/>
    <property type="evidence" value="ECO:0007669"/>
    <property type="project" value="TreeGrafter"/>
</dbReference>
<dbReference type="PANTHER" id="PTHR11806">
    <property type="entry name" value="GLUCOSE INHIBITED DIVISION PROTEIN A"/>
    <property type="match status" value="1"/>
</dbReference>
<dbReference type="SUPFAM" id="SSF51905">
    <property type="entry name" value="FAD/NAD(P)-binding domain"/>
    <property type="match status" value="1"/>
</dbReference>
<dbReference type="InterPro" id="IPR004416">
    <property type="entry name" value="MnmG"/>
</dbReference>
<dbReference type="Proteomes" id="UP000440713">
    <property type="component" value="Unassembled WGS sequence"/>
</dbReference>
<dbReference type="NCBIfam" id="TIGR00136">
    <property type="entry name" value="mnmG_gidA"/>
    <property type="match status" value="1"/>
</dbReference>
<evidence type="ECO:0000256" key="4">
    <source>
        <dbReference type="ARBA" id="ARBA00020461"/>
    </source>
</evidence>
<dbReference type="PROSITE" id="PS01281">
    <property type="entry name" value="GIDA_2"/>
    <property type="match status" value="1"/>
</dbReference>
<dbReference type="InterPro" id="IPR002218">
    <property type="entry name" value="MnmG-rel"/>
</dbReference>
<evidence type="ECO:0000256" key="11">
    <source>
        <dbReference type="ARBA" id="ARBA00031800"/>
    </source>
</evidence>
<feature type="binding site" evidence="12">
    <location>
        <begin position="15"/>
        <end position="20"/>
    </location>
    <ligand>
        <name>FAD</name>
        <dbReference type="ChEBI" id="CHEBI:57692"/>
    </ligand>
</feature>
<dbReference type="FunFam" id="1.10.150.570:FF:000001">
    <property type="entry name" value="tRNA uridine 5-carboxymethylaminomethyl modification enzyme MnmG"/>
    <property type="match status" value="1"/>
</dbReference>
<dbReference type="Pfam" id="PF13932">
    <property type="entry name" value="SAM_GIDA_C"/>
    <property type="match status" value="1"/>
</dbReference>
<keyword evidence="6 12" id="KW-0285">Flavoprotein</keyword>
<proteinExistence type="inferred from homology"/>
<dbReference type="EMBL" id="VUNE01000004">
    <property type="protein sequence ID" value="MST62917.1"/>
    <property type="molecule type" value="Genomic_DNA"/>
</dbReference>
<keyword evidence="8 12" id="KW-0274">FAD</keyword>
<dbReference type="InterPro" id="IPR044920">
    <property type="entry name" value="MnmG_C_subdom_sf"/>
</dbReference>
<comment type="cofactor">
    <cofactor evidence="1 12">
        <name>FAD</name>
        <dbReference type="ChEBI" id="CHEBI:57692"/>
    </cofactor>
</comment>
<dbReference type="Pfam" id="PF21680">
    <property type="entry name" value="GIDA_C_1st"/>
    <property type="match status" value="1"/>
</dbReference>
<accession>A0A6N7XHT0</accession>
<dbReference type="RefSeq" id="WP_154538393.1">
    <property type="nucleotide sequence ID" value="NZ_JAXDWS010000001.1"/>
</dbReference>
<organism evidence="14 15">
    <name type="scientific">Peptostreptococcus porci</name>
    <dbReference type="NCBI Taxonomy" id="2652282"/>
    <lineage>
        <taxon>Bacteria</taxon>
        <taxon>Bacillati</taxon>
        <taxon>Bacillota</taxon>
        <taxon>Clostridia</taxon>
        <taxon>Peptostreptococcales</taxon>
        <taxon>Peptostreptococcaceae</taxon>
        <taxon>Peptostreptococcus</taxon>
    </lineage>
</organism>
<dbReference type="FunFam" id="1.10.10.1800:FF:000001">
    <property type="entry name" value="tRNA uridine 5-carboxymethylaminomethyl modification enzyme MnmG"/>
    <property type="match status" value="1"/>
</dbReference>
<evidence type="ECO:0000256" key="6">
    <source>
        <dbReference type="ARBA" id="ARBA00022630"/>
    </source>
</evidence>
<feature type="domain" description="tRNA uridine 5-carboxymethylaminomethyl modification enzyme C-terminal subdomain" evidence="13">
    <location>
        <begin position="546"/>
        <end position="617"/>
    </location>
</feature>
<comment type="subunit">
    <text evidence="10 12">Homodimer. Heterotetramer of two MnmE and two MnmG subunits.</text>
</comment>
<evidence type="ECO:0000313" key="14">
    <source>
        <dbReference type="EMBL" id="MST62917.1"/>
    </source>
</evidence>
<comment type="similarity">
    <text evidence="3 12">Belongs to the MnmG family.</text>
</comment>
<dbReference type="Gene3D" id="1.10.10.1800">
    <property type="entry name" value="tRNA uridine 5-carboxymethylaminomethyl modification enzyme MnmG/GidA"/>
    <property type="match status" value="1"/>
</dbReference>
<dbReference type="PRINTS" id="PR00368">
    <property type="entry name" value="FADPNR"/>
</dbReference>
<dbReference type="AlphaFoldDB" id="A0A6N7XHT0"/>
<dbReference type="InterPro" id="IPR036188">
    <property type="entry name" value="FAD/NAD-bd_sf"/>
</dbReference>
<evidence type="ECO:0000256" key="9">
    <source>
        <dbReference type="ARBA" id="ARBA00023027"/>
    </source>
</evidence>
<dbReference type="InterPro" id="IPR049312">
    <property type="entry name" value="GIDA_C_N"/>
</dbReference>
<dbReference type="InterPro" id="IPR040131">
    <property type="entry name" value="MnmG_N"/>
</dbReference>
<evidence type="ECO:0000256" key="10">
    <source>
        <dbReference type="ARBA" id="ARBA00025948"/>
    </source>
</evidence>
<dbReference type="InterPro" id="IPR026904">
    <property type="entry name" value="MnmG_C"/>
</dbReference>
<evidence type="ECO:0000256" key="5">
    <source>
        <dbReference type="ARBA" id="ARBA00022490"/>
    </source>
</evidence>
<dbReference type="GO" id="GO:0005829">
    <property type="term" value="C:cytosol"/>
    <property type="evidence" value="ECO:0007669"/>
    <property type="project" value="TreeGrafter"/>
</dbReference>
<evidence type="ECO:0000256" key="7">
    <source>
        <dbReference type="ARBA" id="ARBA00022694"/>
    </source>
</evidence>
<dbReference type="GO" id="GO:0002098">
    <property type="term" value="P:tRNA wobble uridine modification"/>
    <property type="evidence" value="ECO:0007669"/>
    <property type="project" value="InterPro"/>
</dbReference>
<dbReference type="GO" id="GO:0050660">
    <property type="term" value="F:flavin adenine dinucleotide binding"/>
    <property type="evidence" value="ECO:0007669"/>
    <property type="project" value="UniProtKB-UniRule"/>
</dbReference>
<dbReference type="PANTHER" id="PTHR11806:SF0">
    <property type="entry name" value="PROTEIN MTO1 HOMOLOG, MITOCHONDRIAL"/>
    <property type="match status" value="1"/>
</dbReference>
<keyword evidence="9 12" id="KW-0520">NAD</keyword>
<comment type="caution">
    <text evidence="14">The sequence shown here is derived from an EMBL/GenBank/DDBJ whole genome shotgun (WGS) entry which is preliminary data.</text>
</comment>
<comment type="caution">
    <text evidence="12">Lacks conserved residue(s) required for the propagation of feature annotation.</text>
</comment>
<evidence type="ECO:0000256" key="2">
    <source>
        <dbReference type="ARBA" id="ARBA00003717"/>
    </source>
</evidence>
<dbReference type="FunFam" id="3.50.50.60:FF:000002">
    <property type="entry name" value="tRNA uridine 5-carboxymethylaminomethyl modification enzyme MnmG"/>
    <property type="match status" value="1"/>
</dbReference>
<dbReference type="InterPro" id="IPR020595">
    <property type="entry name" value="MnmG-rel_CS"/>
</dbReference>
<sequence>MERFEAGNYDIIVVGAGHAGCEAALASARLGMKTLMITLSLDAIAALACNPSIGGTGKGQLVREVDALGGEMGINIDRTYIQSKMLNTAKGPAVHSLRAQTDKNLYHRVMKETIENQDNLDVVMDEVEEILHEGRVVTGVGTRLGCNYRSKSVILATGVYLESTVFIGHDKFKEGPNGLAYAKSLTKSLVELGLSMRRFKTGTPARIHRDSIDFSVMEIQEGDSKITPFSFMSDDIQRDQVLCHLTRTTPETKNLIQENITRSAMYSGNIEGTGPRYCPSIEDKIVKFADKETHQLFIEPEGLDTKEMYIQGVSTSFPLDMQVRMYRTIKGLENAQIMRPAYAIEYDCIDPTQLKQNLEIKGVENLFSAGQFNGTSGYEEAAAQGLIAGINAVLKIQGKEPFIIDRSEGYIGVLIDDLVTKGTNEPYRMMTSRAEYRLYLRQDNADMRLTQKGYDIGLVTQERYDRYIEKKEQIESEIERLKKNRITPNEANELLAERGIVGLNNGLSLYEFLKRPEIDYSFLDITGKSSELELPEDVKEQAVIMIKYEGYIEKQMKQIEQFRKLENKKLSEDIDYSLIDGLRLEARQKLDLIKPTSIGQASRISGVSPSDISVLLIYLEQKRRKVEA</sequence>
<protein>
    <recommendedName>
        <fullName evidence="4 12">tRNA uridine 5-carboxymethylaminomethyl modification enzyme MnmG</fullName>
    </recommendedName>
    <alternativeName>
        <fullName evidence="11 12">Glucose-inhibited division protein A</fullName>
    </alternativeName>
</protein>
<dbReference type="Gene3D" id="1.10.150.570">
    <property type="entry name" value="GidA associated domain, C-terminal subdomain"/>
    <property type="match status" value="1"/>
</dbReference>
<name>A0A6N7XHT0_9FIRM</name>
<feature type="binding site" evidence="12">
    <location>
        <begin position="274"/>
        <end position="288"/>
    </location>
    <ligand>
        <name>NAD(+)</name>
        <dbReference type="ChEBI" id="CHEBI:57540"/>
    </ligand>
</feature>
<dbReference type="PROSITE" id="PS01280">
    <property type="entry name" value="GIDA_1"/>
    <property type="match status" value="1"/>
</dbReference>
<dbReference type="Gene3D" id="3.50.50.60">
    <property type="entry name" value="FAD/NAD(P)-binding domain"/>
    <property type="match status" value="2"/>
</dbReference>
<comment type="subcellular location">
    <subcellularLocation>
        <location evidence="12">Cytoplasm</location>
    </subcellularLocation>
</comment>
<evidence type="ECO:0000313" key="15">
    <source>
        <dbReference type="Proteomes" id="UP000440713"/>
    </source>
</evidence>
<keyword evidence="7 12" id="KW-0819">tRNA processing</keyword>
<gene>
    <name evidence="12 14" type="primary">mnmG</name>
    <name evidence="12" type="synonym">gidA</name>
    <name evidence="14" type="ORF">FYJ71_08030</name>
</gene>
<evidence type="ECO:0000256" key="3">
    <source>
        <dbReference type="ARBA" id="ARBA00007653"/>
    </source>
</evidence>
<dbReference type="SMART" id="SM01228">
    <property type="entry name" value="GIDA_assoc_3"/>
    <property type="match status" value="1"/>
</dbReference>
<dbReference type="HAMAP" id="MF_00129">
    <property type="entry name" value="MnmG_GidA"/>
    <property type="match status" value="1"/>
</dbReference>
<reference evidence="14 15" key="1">
    <citation type="submission" date="2019-08" db="EMBL/GenBank/DDBJ databases">
        <title>In-depth cultivation of the pig gut microbiome towards novel bacterial diversity and tailored functional studies.</title>
        <authorList>
            <person name="Wylensek D."/>
            <person name="Hitch T.C.A."/>
            <person name="Clavel T."/>
        </authorList>
    </citation>
    <scope>NUCLEOTIDE SEQUENCE [LARGE SCALE GENOMIC DNA]</scope>
    <source>
        <strain evidence="14 15">WCA-SAB-591-4A-A</strain>
    </source>
</reference>
<evidence type="ECO:0000256" key="8">
    <source>
        <dbReference type="ARBA" id="ARBA00022827"/>
    </source>
</evidence>